<accession>A0AB36R615</accession>
<reference evidence="2" key="1">
    <citation type="submission" date="2017-08" db="EMBL/GenBank/DDBJ databases">
        <title>Mesorhizobium wenxinae sp. nov., a novel rhizobial species isolated from root nodules of chickpea (Cicer arietinum L.).</title>
        <authorList>
            <person name="Zhang J."/>
        </authorList>
    </citation>
    <scope>NUCLEOTIDE SEQUENCE [LARGE SCALE GENOMIC DNA]</scope>
    <source>
        <strain evidence="2">USDA 3392</strain>
    </source>
</reference>
<gene>
    <name evidence="1" type="ORF">CIT25_22205</name>
</gene>
<dbReference type="AlphaFoldDB" id="A0AB36R615"/>
<comment type="caution">
    <text evidence="1">The sequence shown here is derived from an EMBL/GenBank/DDBJ whole genome shotgun (WGS) entry which is preliminary data.</text>
</comment>
<organism evidence="1 2">
    <name type="scientific">Mesorhizobium mediterraneum</name>
    <dbReference type="NCBI Taxonomy" id="43617"/>
    <lineage>
        <taxon>Bacteria</taxon>
        <taxon>Pseudomonadati</taxon>
        <taxon>Pseudomonadota</taxon>
        <taxon>Alphaproteobacteria</taxon>
        <taxon>Hyphomicrobiales</taxon>
        <taxon>Phyllobacteriaceae</taxon>
        <taxon>Mesorhizobium</taxon>
    </lineage>
</organism>
<dbReference type="Proteomes" id="UP000216215">
    <property type="component" value="Unassembled WGS sequence"/>
</dbReference>
<protein>
    <submittedName>
        <fullName evidence="1">Uncharacterized protein</fullName>
    </submittedName>
</protein>
<dbReference type="EMBL" id="NPKI01000027">
    <property type="protein sequence ID" value="PAQ00014.1"/>
    <property type="molecule type" value="Genomic_DNA"/>
</dbReference>
<sequence length="77" mass="8789">MRIWQSRVPEGARFLRFAFFKDSDTIAPARLQMIVGLVAAILSYVDPQVEREGSGRSSCSFHGLAIESPRRREHDLR</sequence>
<evidence type="ECO:0000313" key="2">
    <source>
        <dbReference type="Proteomes" id="UP000216215"/>
    </source>
</evidence>
<name>A0AB36R615_9HYPH</name>
<proteinExistence type="predicted"/>
<evidence type="ECO:0000313" key="1">
    <source>
        <dbReference type="EMBL" id="PAQ00014.1"/>
    </source>
</evidence>
<keyword evidence="2" id="KW-1185">Reference proteome</keyword>
<dbReference type="RefSeq" id="WP_095486680.1">
    <property type="nucleotide sequence ID" value="NZ_NPKI01000027.1"/>
</dbReference>